<proteinExistence type="predicted"/>
<name>A0AAN4Q8C6_PSESF</name>
<sequence>MQRFYFRAEFLRDVFLFLDEVGAKHRILTCSFVPDPIFPDVDVPFFAPCQLDDLLLIARSIEDAYVIVDSLETMS</sequence>
<accession>A0AAN4Q8C6</accession>
<dbReference type="AlphaFoldDB" id="A0AAN4Q8C6"/>
<organism evidence="1 2">
    <name type="scientific">Pseudomonas syringae pv. actinidiae</name>
    <dbReference type="NCBI Taxonomy" id="103796"/>
    <lineage>
        <taxon>Bacteria</taxon>
        <taxon>Pseudomonadati</taxon>
        <taxon>Pseudomonadota</taxon>
        <taxon>Gammaproteobacteria</taxon>
        <taxon>Pseudomonadales</taxon>
        <taxon>Pseudomonadaceae</taxon>
        <taxon>Pseudomonas</taxon>
        <taxon>Pseudomonas syringae</taxon>
    </lineage>
</organism>
<dbReference type="EMBL" id="BGKA01000178">
    <property type="protein sequence ID" value="GBH18775.1"/>
    <property type="molecule type" value="Genomic_DNA"/>
</dbReference>
<evidence type="ECO:0000313" key="1">
    <source>
        <dbReference type="EMBL" id="GBH18775.1"/>
    </source>
</evidence>
<protein>
    <submittedName>
        <fullName evidence="1">dTDP-4-amino-4,6-dideoxygalactose transaminase</fullName>
    </submittedName>
</protein>
<reference evidence="1 2" key="1">
    <citation type="submission" date="2018-04" db="EMBL/GenBank/DDBJ databases">
        <title>Draft genome sequence of Pseudomonas syringae pv. actinidiae biovar 3 strains isolated from kiwifruit in Kagawa prefecture.</title>
        <authorList>
            <person name="Tabuchi M."/>
            <person name="Saito M."/>
            <person name="Fujiwara S."/>
            <person name="Sasa N."/>
            <person name="Akimitsu K."/>
            <person name="Gomi K."/>
            <person name="Konishi-Sugita S."/>
            <person name="Hamano K."/>
            <person name="Kataoka I."/>
        </authorList>
    </citation>
    <scope>NUCLEOTIDE SEQUENCE [LARGE SCALE GENOMIC DNA]</scope>
    <source>
        <strain evidence="1 2">MAFF212211</strain>
    </source>
</reference>
<comment type="caution">
    <text evidence="1">The sequence shown here is derived from an EMBL/GenBank/DDBJ whole genome shotgun (WGS) entry which is preliminary data.</text>
</comment>
<evidence type="ECO:0000313" key="2">
    <source>
        <dbReference type="Proteomes" id="UP000248291"/>
    </source>
</evidence>
<gene>
    <name evidence="1" type="ORF">KPSA3_04767</name>
</gene>
<dbReference type="Proteomes" id="UP000248291">
    <property type="component" value="Unassembled WGS sequence"/>
</dbReference>